<sequence>MKNRNCNKLYAIWTRIATFVFILSLPVIASCSGDDNGEQGETVNTNANANNNTQVFPEYARMEMPRIKDGSRIIIHRTNAFGVNYIVEWDDGLRAQRWTCYRLDAENSIVTGSRSGWWNGRDPFAEDDLIPAAYRTTLNDYSQMTPHYDRGHICPSADRLNSKEANQQTYLLGNIQPQLNGFNTGVWLYMENKIHGNTYEKIIGWNRSAFRDTLYICKGGTIDNNNYTRSNTGLVIPKYFFAAILRIKNGQYNALGLWFEHKNDHSTSLKAYACSIDELEKRTGIDFFCNLPDDRERVIEAAQPNDALWGLK</sequence>
<evidence type="ECO:0000313" key="14">
    <source>
        <dbReference type="EMBL" id="MST83308.1"/>
    </source>
</evidence>
<keyword evidence="3 10" id="KW-0540">Nuclease</keyword>
<evidence type="ECO:0000256" key="3">
    <source>
        <dbReference type="ARBA" id="ARBA00022722"/>
    </source>
</evidence>
<protein>
    <recommendedName>
        <fullName evidence="10">Endonuclease</fullName>
        <ecNumber evidence="10">3.1.30.-</ecNumber>
    </recommendedName>
</protein>
<keyword evidence="15" id="KW-1185">Reference proteome</keyword>
<evidence type="ECO:0000256" key="8">
    <source>
        <dbReference type="PIRSR" id="PIRSR640255-1"/>
    </source>
</evidence>
<dbReference type="Proteomes" id="UP000438914">
    <property type="component" value="Unassembled WGS sequence"/>
</dbReference>
<evidence type="ECO:0000256" key="7">
    <source>
        <dbReference type="ARBA" id="ARBA00022842"/>
    </source>
</evidence>
<organism evidence="14 15">
    <name type="scientific">Hallella mizrahii</name>
    <dbReference type="NCBI Taxonomy" id="2606637"/>
    <lineage>
        <taxon>Bacteria</taxon>
        <taxon>Pseudomonadati</taxon>
        <taxon>Bacteroidota</taxon>
        <taxon>Bacteroidia</taxon>
        <taxon>Bacteroidales</taxon>
        <taxon>Prevotellaceae</taxon>
        <taxon>Hallella</taxon>
    </lineage>
</organism>
<feature type="active site" description="Proton acceptor" evidence="8">
    <location>
        <position position="152"/>
    </location>
</feature>
<keyword evidence="7" id="KW-0460">Magnesium</keyword>
<dbReference type="Pfam" id="PF01223">
    <property type="entry name" value="Endonuclease_NS"/>
    <property type="match status" value="1"/>
</dbReference>
<keyword evidence="4 9" id="KW-0479">Metal-binding</keyword>
<dbReference type="SMART" id="SM00477">
    <property type="entry name" value="NUC"/>
    <property type="match status" value="1"/>
</dbReference>
<dbReference type="PROSITE" id="PS51257">
    <property type="entry name" value="PROKAR_LIPOPROTEIN"/>
    <property type="match status" value="1"/>
</dbReference>
<evidence type="ECO:0000256" key="6">
    <source>
        <dbReference type="ARBA" id="ARBA00022801"/>
    </source>
</evidence>
<evidence type="ECO:0000256" key="2">
    <source>
        <dbReference type="ARBA" id="ARBA00010052"/>
    </source>
</evidence>
<comment type="cofactor">
    <cofactor evidence="1 10">
        <name>Mg(2+)</name>
        <dbReference type="ChEBI" id="CHEBI:18420"/>
    </cofactor>
</comment>
<dbReference type="PANTHER" id="PTHR13966:SF5">
    <property type="entry name" value="ENDONUCLEASE G, MITOCHONDRIAL"/>
    <property type="match status" value="1"/>
</dbReference>
<dbReference type="AlphaFoldDB" id="A0A7K0KBV8"/>
<evidence type="ECO:0000256" key="5">
    <source>
        <dbReference type="ARBA" id="ARBA00022759"/>
    </source>
</evidence>
<evidence type="ECO:0000259" key="12">
    <source>
        <dbReference type="SMART" id="SM00477"/>
    </source>
</evidence>
<evidence type="ECO:0000256" key="1">
    <source>
        <dbReference type="ARBA" id="ARBA00001946"/>
    </source>
</evidence>
<keyword evidence="11" id="KW-0732">Signal</keyword>
<dbReference type="SMART" id="SM00892">
    <property type="entry name" value="Endonuclease_NS"/>
    <property type="match status" value="1"/>
</dbReference>
<dbReference type="Gene3D" id="3.40.570.10">
    <property type="entry name" value="Extracellular Endonuclease, subunit A"/>
    <property type="match status" value="1"/>
</dbReference>
<reference evidence="14 15" key="1">
    <citation type="submission" date="2019-08" db="EMBL/GenBank/DDBJ databases">
        <title>In-depth cultivation of the pig gut microbiome towards novel bacterial diversity and tailored functional studies.</title>
        <authorList>
            <person name="Wylensek D."/>
            <person name="Hitch T.C.A."/>
            <person name="Clavel T."/>
        </authorList>
    </citation>
    <scope>NUCLEOTIDE SEQUENCE [LARGE SCALE GENOMIC DNA]</scope>
    <source>
        <strain evidence="14 15">LKV-178-WT-2A</strain>
    </source>
</reference>
<feature type="chain" id="PRO_5029896086" description="Endonuclease" evidence="11">
    <location>
        <begin position="30"/>
        <end position="312"/>
    </location>
</feature>
<gene>
    <name evidence="14" type="ORF">FYJ73_01170</name>
</gene>
<feature type="binding site" evidence="9">
    <location>
        <position position="183"/>
    </location>
    <ligand>
        <name>Mg(2+)</name>
        <dbReference type="ChEBI" id="CHEBI:18420"/>
        <note>catalytic</note>
    </ligand>
</feature>
<comment type="similarity">
    <text evidence="2 10">Belongs to the DNA/RNA non-specific endonuclease family.</text>
</comment>
<dbReference type="EMBL" id="VUNG01000002">
    <property type="protein sequence ID" value="MST83308.1"/>
    <property type="molecule type" value="Genomic_DNA"/>
</dbReference>
<dbReference type="GO" id="GO:0016787">
    <property type="term" value="F:hydrolase activity"/>
    <property type="evidence" value="ECO:0007669"/>
    <property type="project" value="UniProtKB-KW"/>
</dbReference>
<dbReference type="PANTHER" id="PTHR13966">
    <property type="entry name" value="ENDONUCLEASE RELATED"/>
    <property type="match status" value="1"/>
</dbReference>
<dbReference type="InterPro" id="IPR001604">
    <property type="entry name" value="Endo_G_ENPP1-like_dom"/>
</dbReference>
<evidence type="ECO:0000256" key="9">
    <source>
        <dbReference type="PIRSR" id="PIRSR640255-2"/>
    </source>
</evidence>
<evidence type="ECO:0000256" key="10">
    <source>
        <dbReference type="RuleBase" id="RU366055"/>
    </source>
</evidence>
<dbReference type="InterPro" id="IPR044925">
    <property type="entry name" value="His-Me_finger_sf"/>
</dbReference>
<evidence type="ECO:0000256" key="4">
    <source>
        <dbReference type="ARBA" id="ARBA00022723"/>
    </source>
</evidence>
<evidence type="ECO:0000256" key="11">
    <source>
        <dbReference type="SAM" id="SignalP"/>
    </source>
</evidence>
<proteinExistence type="inferred from homology"/>
<dbReference type="InterPro" id="IPR040255">
    <property type="entry name" value="Non-specific_endonuclease"/>
</dbReference>
<dbReference type="InterPro" id="IPR044929">
    <property type="entry name" value="DNA/RNA_non-sp_Endonuclease_sf"/>
</dbReference>
<evidence type="ECO:0000313" key="15">
    <source>
        <dbReference type="Proteomes" id="UP000438914"/>
    </source>
</evidence>
<comment type="caution">
    <text evidence="14">The sequence shown here is derived from an EMBL/GenBank/DDBJ whole genome shotgun (WGS) entry which is preliminary data.</text>
</comment>
<dbReference type="InterPro" id="IPR020821">
    <property type="entry name" value="ENPP1-3/EXOG-like_nuc-like"/>
</dbReference>
<dbReference type="GO" id="GO:0046872">
    <property type="term" value="F:metal ion binding"/>
    <property type="evidence" value="ECO:0007669"/>
    <property type="project" value="UniProtKB-KW"/>
</dbReference>
<evidence type="ECO:0000259" key="13">
    <source>
        <dbReference type="SMART" id="SM00892"/>
    </source>
</evidence>
<feature type="domain" description="DNA/RNA non-specific endonuclease/pyrophosphatase/phosphodiesterase" evidence="13">
    <location>
        <begin position="81"/>
        <end position="294"/>
    </location>
</feature>
<accession>A0A7K0KBV8</accession>
<dbReference type="SUPFAM" id="SSF54060">
    <property type="entry name" value="His-Me finger endonucleases"/>
    <property type="match status" value="1"/>
</dbReference>
<dbReference type="EC" id="3.1.30.-" evidence="10"/>
<dbReference type="InterPro" id="IPR018524">
    <property type="entry name" value="DNA/RNA_endonuclease_AS"/>
</dbReference>
<feature type="signal peptide" evidence="11">
    <location>
        <begin position="1"/>
        <end position="29"/>
    </location>
</feature>
<dbReference type="GO" id="GO:0003676">
    <property type="term" value="F:nucleic acid binding"/>
    <property type="evidence" value="ECO:0007669"/>
    <property type="project" value="InterPro"/>
</dbReference>
<name>A0A7K0KBV8_9BACT</name>
<keyword evidence="6 10" id="KW-0378">Hydrolase</keyword>
<dbReference type="PROSITE" id="PS01070">
    <property type="entry name" value="NUCLEASE_NON_SPEC"/>
    <property type="match status" value="1"/>
</dbReference>
<dbReference type="RefSeq" id="WP_154532797.1">
    <property type="nucleotide sequence ID" value="NZ_VUNG01000002.1"/>
</dbReference>
<dbReference type="GO" id="GO:0004519">
    <property type="term" value="F:endonuclease activity"/>
    <property type="evidence" value="ECO:0007669"/>
    <property type="project" value="UniProtKB-UniRule"/>
</dbReference>
<keyword evidence="5 10" id="KW-0255">Endonuclease</keyword>
<feature type="domain" description="ENPP1-3/EXOG-like endonuclease/phosphodiesterase" evidence="12">
    <location>
        <begin position="82"/>
        <end position="294"/>
    </location>
</feature>